<dbReference type="InterPro" id="IPR022907">
    <property type="entry name" value="VapC_family"/>
</dbReference>
<keyword evidence="5" id="KW-0460">Magnesium</keyword>
<dbReference type="HAMAP" id="MF_00265">
    <property type="entry name" value="VapC_Nob1"/>
    <property type="match status" value="1"/>
</dbReference>
<protein>
    <recommendedName>
        <fullName evidence="5">Ribonuclease VapC</fullName>
        <shortName evidence="5">RNase VapC</shortName>
        <ecNumber evidence="5">3.1.-.-</ecNumber>
    </recommendedName>
    <alternativeName>
        <fullName evidence="5">Toxin VapC</fullName>
    </alternativeName>
</protein>
<feature type="domain" description="PIN" evidence="6">
    <location>
        <begin position="3"/>
        <end position="132"/>
    </location>
</feature>
<evidence type="ECO:0000256" key="1">
    <source>
        <dbReference type="ARBA" id="ARBA00022649"/>
    </source>
</evidence>
<comment type="similarity">
    <text evidence="5">Belongs to the PINc/VapC protein family.</text>
</comment>
<dbReference type="OrthoDB" id="25693at2"/>
<dbReference type="GO" id="GO:0004540">
    <property type="term" value="F:RNA nuclease activity"/>
    <property type="evidence" value="ECO:0007669"/>
    <property type="project" value="InterPro"/>
</dbReference>
<dbReference type="InterPro" id="IPR029060">
    <property type="entry name" value="PIN-like_dom_sf"/>
</dbReference>
<dbReference type="EMBL" id="CP010904">
    <property type="protein sequence ID" value="AKJ65138.1"/>
    <property type="molecule type" value="Genomic_DNA"/>
</dbReference>
<keyword evidence="4 5" id="KW-0378">Hydrolase</keyword>
<dbReference type="STRING" id="1307763.L21SP4_01902"/>
<dbReference type="EC" id="3.1.-.-" evidence="5"/>
<evidence type="ECO:0000256" key="5">
    <source>
        <dbReference type="HAMAP-Rule" id="MF_00265"/>
    </source>
</evidence>
<dbReference type="SUPFAM" id="SSF88723">
    <property type="entry name" value="PIN domain-like"/>
    <property type="match status" value="1"/>
</dbReference>
<sequence>MNILFDTSVLIAAFVDTHTAHGPALKRLAAARRAGDTIMVSAHSLAELYAVLTRLPLRPRIRPSTARRLIEENTRDAKIVTLSARDYYRVIARLEEADISGGVCYDALIHHAACKAKAELLLTLNPSDFNRLPATRGTPAIEEP</sequence>
<keyword evidence="5" id="KW-0800">Toxin</keyword>
<comment type="function">
    <text evidence="5">Toxic component of a toxin-antitoxin (TA) system. An RNase.</text>
</comment>
<keyword evidence="3 5" id="KW-0479">Metal-binding</keyword>
<dbReference type="PATRIC" id="fig|1609981.3.peg.1975"/>
<reference evidence="8" key="1">
    <citation type="submission" date="2015-02" db="EMBL/GenBank/DDBJ databases">
        <title>Description and complete genome sequence of the first cultured representative of the subdivision 5 of the Verrucomicrobia phylum.</title>
        <authorList>
            <person name="Spring S."/>
            <person name="Bunk B."/>
            <person name="Sproer C."/>
            <person name="Klenk H.-P."/>
        </authorList>
    </citation>
    <scope>NUCLEOTIDE SEQUENCE [LARGE SCALE GENOMIC DNA]</scope>
    <source>
        <strain evidence="8">L21-Fru-AB</strain>
    </source>
</reference>
<dbReference type="KEGG" id="vbl:L21SP4_01902"/>
<dbReference type="Pfam" id="PF01850">
    <property type="entry name" value="PIN"/>
    <property type="match status" value="1"/>
</dbReference>
<comment type="cofactor">
    <cofactor evidence="5">
        <name>Mg(2+)</name>
        <dbReference type="ChEBI" id="CHEBI:18420"/>
    </cofactor>
</comment>
<dbReference type="InterPro" id="IPR002716">
    <property type="entry name" value="PIN_dom"/>
</dbReference>
<evidence type="ECO:0000256" key="4">
    <source>
        <dbReference type="ARBA" id="ARBA00022801"/>
    </source>
</evidence>
<proteinExistence type="inferred from homology"/>
<gene>
    <name evidence="5" type="primary">vapC</name>
    <name evidence="7" type="ORF">L21SP4_01902</name>
</gene>
<evidence type="ECO:0000256" key="2">
    <source>
        <dbReference type="ARBA" id="ARBA00022722"/>
    </source>
</evidence>
<keyword evidence="8" id="KW-1185">Reference proteome</keyword>
<evidence type="ECO:0000313" key="8">
    <source>
        <dbReference type="Proteomes" id="UP000035268"/>
    </source>
</evidence>
<dbReference type="RefSeq" id="WP_052882401.1">
    <property type="nucleotide sequence ID" value="NZ_CP010904.1"/>
</dbReference>
<name>A0A0G3EFL4_9BACT</name>
<feature type="binding site" evidence="5">
    <location>
        <position position="106"/>
    </location>
    <ligand>
        <name>Mg(2+)</name>
        <dbReference type="ChEBI" id="CHEBI:18420"/>
    </ligand>
</feature>
<dbReference type="GO" id="GO:0000287">
    <property type="term" value="F:magnesium ion binding"/>
    <property type="evidence" value="ECO:0007669"/>
    <property type="project" value="UniProtKB-UniRule"/>
</dbReference>
<dbReference type="GO" id="GO:0016787">
    <property type="term" value="F:hydrolase activity"/>
    <property type="evidence" value="ECO:0007669"/>
    <property type="project" value="UniProtKB-KW"/>
</dbReference>
<feature type="binding site" evidence="5">
    <location>
        <position position="6"/>
    </location>
    <ligand>
        <name>Mg(2+)</name>
        <dbReference type="ChEBI" id="CHEBI:18420"/>
    </ligand>
</feature>
<evidence type="ECO:0000259" key="6">
    <source>
        <dbReference type="Pfam" id="PF01850"/>
    </source>
</evidence>
<dbReference type="Gene3D" id="3.40.50.1010">
    <property type="entry name" value="5'-nuclease"/>
    <property type="match status" value="1"/>
</dbReference>
<keyword evidence="1 5" id="KW-1277">Toxin-antitoxin system</keyword>
<accession>A0A0G3EFL4</accession>
<evidence type="ECO:0000256" key="3">
    <source>
        <dbReference type="ARBA" id="ARBA00022723"/>
    </source>
</evidence>
<dbReference type="AlphaFoldDB" id="A0A0G3EFL4"/>
<reference evidence="7 8" key="2">
    <citation type="journal article" date="2016" name="ISME J.">
        <title>Characterization of the first cultured representative of Verrucomicrobia subdivision 5 indicates the proposal of a novel phylum.</title>
        <authorList>
            <person name="Spring S."/>
            <person name="Bunk B."/>
            <person name="Sproer C."/>
            <person name="Schumann P."/>
            <person name="Rohde M."/>
            <person name="Tindall B.J."/>
            <person name="Klenk H.P."/>
        </authorList>
    </citation>
    <scope>NUCLEOTIDE SEQUENCE [LARGE SCALE GENOMIC DNA]</scope>
    <source>
        <strain evidence="7 8">L21-Fru-AB</strain>
    </source>
</reference>
<keyword evidence="2 5" id="KW-0540">Nuclease</keyword>
<dbReference type="Proteomes" id="UP000035268">
    <property type="component" value="Chromosome"/>
</dbReference>
<evidence type="ECO:0000313" key="7">
    <source>
        <dbReference type="EMBL" id="AKJ65138.1"/>
    </source>
</evidence>
<organism evidence="7 8">
    <name type="scientific">Kiritimatiella glycovorans</name>
    <dbReference type="NCBI Taxonomy" id="1307763"/>
    <lineage>
        <taxon>Bacteria</taxon>
        <taxon>Pseudomonadati</taxon>
        <taxon>Kiritimatiellota</taxon>
        <taxon>Kiritimatiellia</taxon>
        <taxon>Kiritimatiellales</taxon>
        <taxon>Kiritimatiellaceae</taxon>
        <taxon>Kiritimatiella</taxon>
    </lineage>
</organism>
<dbReference type="GO" id="GO:0090729">
    <property type="term" value="F:toxin activity"/>
    <property type="evidence" value="ECO:0007669"/>
    <property type="project" value="UniProtKB-KW"/>
</dbReference>